<keyword evidence="3 5" id="KW-1133">Transmembrane helix</keyword>
<accession>A0A382EPC0</accession>
<dbReference type="SUPFAM" id="SSF161098">
    <property type="entry name" value="MetI-like"/>
    <property type="match status" value="1"/>
</dbReference>
<feature type="domain" description="ABC transmembrane type-1" evidence="6">
    <location>
        <begin position="183"/>
        <end position="264"/>
    </location>
</feature>
<protein>
    <recommendedName>
        <fullName evidence="6">ABC transmembrane type-1 domain-containing protein</fullName>
    </recommendedName>
</protein>
<dbReference type="InterPro" id="IPR025966">
    <property type="entry name" value="OppC_N"/>
</dbReference>
<organism evidence="7">
    <name type="scientific">marine metagenome</name>
    <dbReference type="NCBI Taxonomy" id="408172"/>
    <lineage>
        <taxon>unclassified sequences</taxon>
        <taxon>metagenomes</taxon>
        <taxon>ecological metagenomes</taxon>
    </lineage>
</organism>
<evidence type="ECO:0000256" key="1">
    <source>
        <dbReference type="ARBA" id="ARBA00004141"/>
    </source>
</evidence>
<dbReference type="PANTHER" id="PTHR43839">
    <property type="entry name" value="OPPC IN A BINDING PROTEIN-DEPENDENT TRANSPORT SYSTEM"/>
    <property type="match status" value="1"/>
</dbReference>
<reference evidence="7" key="1">
    <citation type="submission" date="2018-05" db="EMBL/GenBank/DDBJ databases">
        <authorList>
            <person name="Lanie J.A."/>
            <person name="Ng W.-L."/>
            <person name="Kazmierczak K.M."/>
            <person name="Andrzejewski T.M."/>
            <person name="Davidsen T.M."/>
            <person name="Wayne K.J."/>
            <person name="Tettelin H."/>
            <person name="Glass J.I."/>
            <person name="Rusch D."/>
            <person name="Podicherti R."/>
            <person name="Tsui H.-C.T."/>
            <person name="Winkler M.E."/>
        </authorList>
    </citation>
    <scope>NUCLEOTIDE SEQUENCE</scope>
</reference>
<proteinExistence type="predicted"/>
<dbReference type="Gene3D" id="1.10.3720.10">
    <property type="entry name" value="MetI-like"/>
    <property type="match status" value="1"/>
</dbReference>
<feature type="transmembrane region" description="Helical" evidence="5">
    <location>
        <begin position="185"/>
        <end position="210"/>
    </location>
</feature>
<dbReference type="AlphaFoldDB" id="A0A382EPC0"/>
<dbReference type="InterPro" id="IPR035906">
    <property type="entry name" value="MetI-like_sf"/>
</dbReference>
<dbReference type="PROSITE" id="PS50928">
    <property type="entry name" value="ABC_TM1"/>
    <property type="match status" value="1"/>
</dbReference>
<evidence type="ECO:0000256" key="5">
    <source>
        <dbReference type="SAM" id="Phobius"/>
    </source>
</evidence>
<keyword evidence="4 5" id="KW-0472">Membrane</keyword>
<dbReference type="PANTHER" id="PTHR43839:SF3">
    <property type="entry name" value="OLIGOPEPTIDE ABC TRANSPORTER, PERMEASE PROTEIN"/>
    <property type="match status" value="1"/>
</dbReference>
<evidence type="ECO:0000256" key="2">
    <source>
        <dbReference type="ARBA" id="ARBA00022692"/>
    </source>
</evidence>
<feature type="transmembrane region" description="Helical" evidence="5">
    <location>
        <begin position="47"/>
        <end position="68"/>
    </location>
</feature>
<dbReference type="GO" id="GO:0055085">
    <property type="term" value="P:transmembrane transport"/>
    <property type="evidence" value="ECO:0007669"/>
    <property type="project" value="InterPro"/>
</dbReference>
<dbReference type="GO" id="GO:0005886">
    <property type="term" value="C:plasma membrane"/>
    <property type="evidence" value="ECO:0007669"/>
    <property type="project" value="UniProtKB-SubCell"/>
</dbReference>
<keyword evidence="2 5" id="KW-0812">Transmembrane</keyword>
<evidence type="ECO:0000259" key="6">
    <source>
        <dbReference type="PROSITE" id="PS50928"/>
    </source>
</evidence>
<dbReference type="InterPro" id="IPR000515">
    <property type="entry name" value="MetI-like"/>
</dbReference>
<dbReference type="Pfam" id="PF12911">
    <property type="entry name" value="OppC_N"/>
    <property type="match status" value="1"/>
</dbReference>
<sequence length="264" mass="30238">MSSDSGSMSSLTEDLENSSNYTNLEDSELFVASQWQLIWWRFRRHKLALIATAVVAIFYTVCLMPEFLSVHEPRSEESTRAYVPPQRVHFFDGWKPVLPYVYGLNGKRNEITRAMEWEEDKTIVRTIKYFVDGHEYEWLGLIPSDTHLFGLDYEVGKKDPIPLYFFGTDRMGRDLWSRLMYGTRISLSIGLVSVCLMLFLGVLLGGLSGLRGGMTDLIIQRVIEFLRAIPTIPLWLALAAAVPADWGVLKIYFAITIIISLIEW</sequence>
<feature type="non-terminal residue" evidence="7">
    <location>
        <position position="264"/>
    </location>
</feature>
<evidence type="ECO:0000256" key="4">
    <source>
        <dbReference type="ARBA" id="ARBA00023136"/>
    </source>
</evidence>
<feature type="transmembrane region" description="Helical" evidence="5">
    <location>
        <begin position="222"/>
        <end position="240"/>
    </location>
</feature>
<dbReference type="EMBL" id="UINC01045607">
    <property type="protein sequence ID" value="SVB52570.1"/>
    <property type="molecule type" value="Genomic_DNA"/>
</dbReference>
<evidence type="ECO:0000256" key="3">
    <source>
        <dbReference type="ARBA" id="ARBA00022989"/>
    </source>
</evidence>
<name>A0A382EPC0_9ZZZZ</name>
<evidence type="ECO:0000313" key="7">
    <source>
        <dbReference type="EMBL" id="SVB52570.1"/>
    </source>
</evidence>
<gene>
    <name evidence="7" type="ORF">METZ01_LOCUS205424</name>
</gene>
<comment type="subcellular location">
    <subcellularLocation>
        <location evidence="1">Membrane</location>
        <topology evidence="1">Multi-pass membrane protein</topology>
    </subcellularLocation>
</comment>
<feature type="transmembrane region" description="Helical" evidence="5">
    <location>
        <begin position="246"/>
        <end position="262"/>
    </location>
</feature>